<proteinExistence type="predicted"/>
<name>A0A9P7ZJH1_9HYPO</name>
<dbReference type="Pfam" id="PF01822">
    <property type="entry name" value="WSC"/>
    <property type="match status" value="2"/>
</dbReference>
<feature type="signal peptide" evidence="2">
    <location>
        <begin position="1"/>
        <end position="16"/>
    </location>
</feature>
<gene>
    <name evidence="4" type="ORF">F5Z01DRAFT_175845</name>
</gene>
<evidence type="ECO:0000256" key="2">
    <source>
        <dbReference type="SAM" id="SignalP"/>
    </source>
</evidence>
<dbReference type="Proteomes" id="UP000887229">
    <property type="component" value="Unassembled WGS sequence"/>
</dbReference>
<dbReference type="AlphaFoldDB" id="A0A9P7ZJH1"/>
<dbReference type="OrthoDB" id="2019572at2759"/>
<sequence>MKAFLATLAVVPLVLATGPKAPLPPCTADYTPFTKVGCFQDDDSASSALIYRSLSNQREMTIEQCTSECKGNGFRYAGLKYEGVCYCGSAYDAPQVDDSLCSIPCSGDNTEICGGVDQTVIYEDPTFSNVSSDVCLDDYESLGCYTDDSEEYGRALAFKVDVDADTFTIETCLSACLAQGLPYAGTEFGNECWCGTDLGSGAEKSDSSQCNTPCQGDDSVNCGGPSRLTLYYAKSLVGSAPCGAEPAEPPCTTTTAPSVPTTTTNAICTATTTVAPDCEFKCGKWCAPALPEWTNQSGCKDAAKTCALQVASCLKHAGWPEVTQCFEFSRWCQNVQSACNTDCKFNKCSKKQCWDKYKPGAGGKAPTTKTTTFPCAATTTTMMTTTVVPTQTACPPEPTNICTQPTNDYYGYGPDKPVADIALPVVGCNDIKEDFGRNPFKFYNNANSRSCPSFSWNKRPNVCAEACEEQYEECKETYVKSCDNTSWRGNGHGRRDEDEEQTSGDLEARTFWWSKGFSFSGSSKWGGSGLPSTCASRDDKKEWFKKGCDALQCWGKGANTKYAASKRCSAQYKDCLAVNKRVSVNGMCKSYCSA</sequence>
<protein>
    <submittedName>
        <fullName evidence="4">Glyoxal oxidase</fullName>
    </submittedName>
</protein>
<feature type="domain" description="WSC" evidence="3">
    <location>
        <begin position="138"/>
        <end position="234"/>
    </location>
</feature>
<dbReference type="InterPro" id="IPR051589">
    <property type="entry name" value="Sialate-O-sulfotransferase"/>
</dbReference>
<dbReference type="EMBL" id="MU251259">
    <property type="protein sequence ID" value="KAG9253150.1"/>
    <property type="molecule type" value="Genomic_DNA"/>
</dbReference>
<comment type="caution">
    <text evidence="4">The sequence shown here is derived from an EMBL/GenBank/DDBJ whole genome shotgun (WGS) entry which is preliminary data.</text>
</comment>
<keyword evidence="1" id="KW-0677">Repeat</keyword>
<evidence type="ECO:0000313" key="5">
    <source>
        <dbReference type="Proteomes" id="UP000887229"/>
    </source>
</evidence>
<keyword evidence="2" id="KW-0732">Signal</keyword>
<feature type="chain" id="PRO_5040442417" evidence="2">
    <location>
        <begin position="17"/>
        <end position="594"/>
    </location>
</feature>
<reference evidence="4" key="1">
    <citation type="journal article" date="2021" name="IMA Fungus">
        <title>Genomic characterization of three marine fungi, including Emericellopsis atlantica sp. nov. with signatures of a generalist lifestyle and marine biomass degradation.</title>
        <authorList>
            <person name="Hagestad O.C."/>
            <person name="Hou L."/>
            <person name="Andersen J.H."/>
            <person name="Hansen E.H."/>
            <person name="Altermark B."/>
            <person name="Li C."/>
            <person name="Kuhnert E."/>
            <person name="Cox R.J."/>
            <person name="Crous P.W."/>
            <person name="Spatafora J.W."/>
            <person name="Lail K."/>
            <person name="Amirebrahimi M."/>
            <person name="Lipzen A."/>
            <person name="Pangilinan J."/>
            <person name="Andreopoulos W."/>
            <person name="Hayes R.D."/>
            <person name="Ng V."/>
            <person name="Grigoriev I.V."/>
            <person name="Jackson S.A."/>
            <person name="Sutton T.D.S."/>
            <person name="Dobson A.D.W."/>
            <person name="Rama T."/>
        </authorList>
    </citation>
    <scope>NUCLEOTIDE SEQUENCE</scope>
    <source>
        <strain evidence="4">TS7</strain>
    </source>
</reference>
<dbReference type="RefSeq" id="XP_046117074.1">
    <property type="nucleotide sequence ID" value="XM_046257951.1"/>
</dbReference>
<keyword evidence="5" id="KW-1185">Reference proteome</keyword>
<evidence type="ECO:0000256" key="1">
    <source>
        <dbReference type="ARBA" id="ARBA00022737"/>
    </source>
</evidence>
<dbReference type="PANTHER" id="PTHR45964:SF5">
    <property type="entry name" value="WSCD FAMILY MEMBER CG9164"/>
    <property type="match status" value="1"/>
</dbReference>
<dbReference type="SMART" id="SM00321">
    <property type="entry name" value="WSC"/>
    <property type="match status" value="2"/>
</dbReference>
<dbReference type="GeneID" id="70288854"/>
<evidence type="ECO:0000313" key="4">
    <source>
        <dbReference type="EMBL" id="KAG9253150.1"/>
    </source>
</evidence>
<dbReference type="InterPro" id="IPR002889">
    <property type="entry name" value="WSC_carb-bd"/>
</dbReference>
<evidence type="ECO:0000259" key="3">
    <source>
        <dbReference type="PROSITE" id="PS51212"/>
    </source>
</evidence>
<organism evidence="4 5">
    <name type="scientific">Emericellopsis atlantica</name>
    <dbReference type="NCBI Taxonomy" id="2614577"/>
    <lineage>
        <taxon>Eukaryota</taxon>
        <taxon>Fungi</taxon>
        <taxon>Dikarya</taxon>
        <taxon>Ascomycota</taxon>
        <taxon>Pezizomycotina</taxon>
        <taxon>Sordariomycetes</taxon>
        <taxon>Hypocreomycetidae</taxon>
        <taxon>Hypocreales</taxon>
        <taxon>Bionectriaceae</taxon>
        <taxon>Emericellopsis</taxon>
    </lineage>
</organism>
<feature type="domain" description="WSC" evidence="3">
    <location>
        <begin position="32"/>
        <end position="125"/>
    </location>
</feature>
<dbReference type="PROSITE" id="PS51212">
    <property type="entry name" value="WSC"/>
    <property type="match status" value="2"/>
</dbReference>
<accession>A0A9P7ZJH1</accession>
<dbReference type="PANTHER" id="PTHR45964">
    <property type="entry name" value="WSCD FAMILY MEMBER CG9164"/>
    <property type="match status" value="1"/>
</dbReference>